<protein>
    <submittedName>
        <fullName evidence="1">Uncharacterized protein</fullName>
    </submittedName>
</protein>
<sequence>MILPTIRASATYRHCSAYAITLGRLREYFQEMMAVEATV</sequence>
<proteinExistence type="predicted"/>
<accession>A0A381PSH6</accession>
<dbReference type="AlphaFoldDB" id="A0A381PSH6"/>
<name>A0A381PSH6_9ZZZZ</name>
<gene>
    <name evidence="1" type="ORF">METZ01_LOCUS21277</name>
</gene>
<dbReference type="EMBL" id="UINC01001038">
    <property type="protein sequence ID" value="SUZ68423.1"/>
    <property type="molecule type" value="Genomic_DNA"/>
</dbReference>
<reference evidence="1" key="1">
    <citation type="submission" date="2018-05" db="EMBL/GenBank/DDBJ databases">
        <authorList>
            <person name="Lanie J.A."/>
            <person name="Ng W.-L."/>
            <person name="Kazmierczak K.M."/>
            <person name="Andrzejewski T.M."/>
            <person name="Davidsen T.M."/>
            <person name="Wayne K.J."/>
            <person name="Tettelin H."/>
            <person name="Glass J.I."/>
            <person name="Rusch D."/>
            <person name="Podicherti R."/>
            <person name="Tsui H.-C.T."/>
            <person name="Winkler M.E."/>
        </authorList>
    </citation>
    <scope>NUCLEOTIDE SEQUENCE</scope>
</reference>
<evidence type="ECO:0000313" key="1">
    <source>
        <dbReference type="EMBL" id="SUZ68423.1"/>
    </source>
</evidence>
<organism evidence="1">
    <name type="scientific">marine metagenome</name>
    <dbReference type="NCBI Taxonomy" id="408172"/>
    <lineage>
        <taxon>unclassified sequences</taxon>
        <taxon>metagenomes</taxon>
        <taxon>ecological metagenomes</taxon>
    </lineage>
</organism>